<name>A0A7J7DPA8_TRIWF</name>
<dbReference type="InParanoid" id="A0A7J7DPA8"/>
<organism evidence="1 2">
    <name type="scientific">Tripterygium wilfordii</name>
    <name type="common">Thunder God vine</name>
    <dbReference type="NCBI Taxonomy" id="458696"/>
    <lineage>
        <taxon>Eukaryota</taxon>
        <taxon>Viridiplantae</taxon>
        <taxon>Streptophyta</taxon>
        <taxon>Embryophyta</taxon>
        <taxon>Tracheophyta</taxon>
        <taxon>Spermatophyta</taxon>
        <taxon>Magnoliopsida</taxon>
        <taxon>eudicotyledons</taxon>
        <taxon>Gunneridae</taxon>
        <taxon>Pentapetalae</taxon>
        <taxon>rosids</taxon>
        <taxon>fabids</taxon>
        <taxon>Celastrales</taxon>
        <taxon>Celastraceae</taxon>
        <taxon>Tripterygium</taxon>
    </lineage>
</organism>
<dbReference type="EMBL" id="JAAARO010000005">
    <property type="protein sequence ID" value="KAF5747926.1"/>
    <property type="molecule type" value="Genomic_DNA"/>
</dbReference>
<protein>
    <submittedName>
        <fullName evidence="1">Uncharacterized protein</fullName>
    </submittedName>
</protein>
<keyword evidence="2" id="KW-1185">Reference proteome</keyword>
<gene>
    <name evidence="1" type="ORF">HS088_TW05G00657</name>
</gene>
<dbReference type="Proteomes" id="UP000593562">
    <property type="component" value="Unassembled WGS sequence"/>
</dbReference>
<evidence type="ECO:0000313" key="1">
    <source>
        <dbReference type="EMBL" id="KAF5747926.1"/>
    </source>
</evidence>
<reference evidence="1 2" key="1">
    <citation type="journal article" date="2020" name="Nat. Commun.">
        <title>Genome of Tripterygium wilfordii and identification of cytochrome P450 involved in triptolide biosynthesis.</title>
        <authorList>
            <person name="Tu L."/>
            <person name="Su P."/>
            <person name="Zhang Z."/>
            <person name="Gao L."/>
            <person name="Wang J."/>
            <person name="Hu T."/>
            <person name="Zhou J."/>
            <person name="Zhang Y."/>
            <person name="Zhao Y."/>
            <person name="Liu Y."/>
            <person name="Song Y."/>
            <person name="Tong Y."/>
            <person name="Lu Y."/>
            <person name="Yang J."/>
            <person name="Xu C."/>
            <person name="Jia M."/>
            <person name="Peters R.J."/>
            <person name="Huang L."/>
            <person name="Gao W."/>
        </authorList>
    </citation>
    <scope>NUCLEOTIDE SEQUENCE [LARGE SCALE GENOMIC DNA]</scope>
    <source>
        <strain evidence="2">cv. XIE 37</strain>
        <tissue evidence="1">Leaf</tissue>
    </source>
</reference>
<accession>A0A7J7DPA8</accession>
<sequence>MRHKFRIKLKLEFIETSMAVKNLRTSIGILQYMSATADFKSASILDGAKRTYETISIVPKIKERDFCVHKNHNKIVQTNEKTPYSTEFIQANQFSNAIFMLSPFPPLHLNM</sequence>
<evidence type="ECO:0000313" key="2">
    <source>
        <dbReference type="Proteomes" id="UP000593562"/>
    </source>
</evidence>
<proteinExistence type="predicted"/>
<dbReference type="AlphaFoldDB" id="A0A7J7DPA8"/>
<comment type="caution">
    <text evidence="1">The sequence shown here is derived from an EMBL/GenBank/DDBJ whole genome shotgun (WGS) entry which is preliminary data.</text>
</comment>